<keyword evidence="1" id="KW-0805">Transcription regulation</keyword>
<dbReference type="Pfam" id="PF13280">
    <property type="entry name" value="WYL"/>
    <property type="match status" value="1"/>
</dbReference>
<dbReference type="PROSITE" id="PS51000">
    <property type="entry name" value="HTH_DEOR_2"/>
    <property type="match status" value="1"/>
</dbReference>
<dbReference type="InterPro" id="IPR001034">
    <property type="entry name" value="DeoR_HTH"/>
</dbReference>
<dbReference type="PROSITE" id="PS52050">
    <property type="entry name" value="WYL"/>
    <property type="match status" value="1"/>
</dbReference>
<proteinExistence type="predicted"/>
<dbReference type="Proteomes" id="UP000095210">
    <property type="component" value="Chromosome"/>
</dbReference>
<dbReference type="PANTHER" id="PTHR34580">
    <property type="match status" value="1"/>
</dbReference>
<keyword evidence="2" id="KW-0804">Transcription</keyword>
<evidence type="ECO:0000256" key="2">
    <source>
        <dbReference type="ARBA" id="ARBA00023163"/>
    </source>
</evidence>
<feature type="domain" description="HTH deoR-type" evidence="3">
    <location>
        <begin position="7"/>
        <end position="72"/>
    </location>
</feature>
<organism evidence="4 5">
    <name type="scientific">Actinoalloteichus hymeniacidonis</name>
    <dbReference type="NCBI Taxonomy" id="340345"/>
    <lineage>
        <taxon>Bacteria</taxon>
        <taxon>Bacillati</taxon>
        <taxon>Actinomycetota</taxon>
        <taxon>Actinomycetes</taxon>
        <taxon>Pseudonocardiales</taxon>
        <taxon>Pseudonocardiaceae</taxon>
        <taxon>Actinoalloteichus</taxon>
    </lineage>
</organism>
<accession>A0AAC9HVB4</accession>
<dbReference type="GO" id="GO:0003700">
    <property type="term" value="F:DNA-binding transcription factor activity"/>
    <property type="evidence" value="ECO:0007669"/>
    <property type="project" value="InterPro"/>
</dbReference>
<dbReference type="InterPro" id="IPR013196">
    <property type="entry name" value="HTH_11"/>
</dbReference>
<dbReference type="Gene3D" id="1.10.10.10">
    <property type="entry name" value="Winged helix-like DNA-binding domain superfamily/Winged helix DNA-binding domain"/>
    <property type="match status" value="1"/>
</dbReference>
<dbReference type="PANTHER" id="PTHR34580:SF3">
    <property type="entry name" value="PROTEIN PAFB"/>
    <property type="match status" value="1"/>
</dbReference>
<dbReference type="KEGG" id="ahm:TL08_26775"/>
<dbReference type="InterPro" id="IPR051534">
    <property type="entry name" value="CBASS_pafABC_assoc_protein"/>
</dbReference>
<dbReference type="InterPro" id="IPR036390">
    <property type="entry name" value="WH_DNA-bd_sf"/>
</dbReference>
<dbReference type="EMBL" id="CP014859">
    <property type="protein sequence ID" value="AOS66123.1"/>
    <property type="molecule type" value="Genomic_DNA"/>
</dbReference>
<name>A0AAC9HVB4_9PSEU</name>
<dbReference type="SUPFAM" id="SSF46785">
    <property type="entry name" value="Winged helix' DNA-binding domain"/>
    <property type="match status" value="1"/>
</dbReference>
<evidence type="ECO:0000256" key="1">
    <source>
        <dbReference type="ARBA" id="ARBA00023015"/>
    </source>
</evidence>
<dbReference type="AlphaFoldDB" id="A0AAC9HVB4"/>
<evidence type="ECO:0000313" key="4">
    <source>
        <dbReference type="EMBL" id="AOS66123.1"/>
    </source>
</evidence>
<dbReference type="InterPro" id="IPR036388">
    <property type="entry name" value="WH-like_DNA-bd_sf"/>
</dbReference>
<reference evidence="5" key="1">
    <citation type="submission" date="2016-03" db="EMBL/GenBank/DDBJ databases">
        <title>Complete genome sequence of the type strain Actinoalloteichus hymeniacidonis DSM 45092.</title>
        <authorList>
            <person name="Schaffert L."/>
            <person name="Albersmeier A."/>
            <person name="Winkler A."/>
            <person name="Kalinowski J."/>
            <person name="Zotchev S."/>
            <person name="Ruckert C."/>
        </authorList>
    </citation>
    <scope>NUCLEOTIDE SEQUENCE [LARGE SCALE GENOMIC DNA]</scope>
    <source>
        <strain evidence="5">HPA177(T) (DSM 45092(T))</strain>
    </source>
</reference>
<sequence length="238" mass="26650">MSGMETPSTRTLRLLSLLQAGGTWPAATLAQRLGVGERTVRRDAHRLRELGYDVHARPGPGAGYRLRPGVRIPPLLFTEDEVSAIVAGLAVLESWIPNDQAVAAALIKLDQVLPRKLRQRAAATALTTQVLQRPTAVIDWAVVGVLADAVATGSRVGFHYTDRHARESVRTVEPFRHVLQRERWYLVAFDIDRDDWRLFCLDRMQDLRTLPGTFRPHAFPAASLEQWLTSDFGNEQRS</sequence>
<dbReference type="Pfam" id="PF08279">
    <property type="entry name" value="HTH_11"/>
    <property type="match status" value="1"/>
</dbReference>
<dbReference type="InterPro" id="IPR026881">
    <property type="entry name" value="WYL_dom"/>
</dbReference>
<gene>
    <name evidence="4" type="ORF">TL08_26775</name>
</gene>
<protein>
    <submittedName>
        <fullName evidence="4">HTH domain-containing protein</fullName>
    </submittedName>
</protein>
<evidence type="ECO:0000313" key="5">
    <source>
        <dbReference type="Proteomes" id="UP000095210"/>
    </source>
</evidence>
<evidence type="ECO:0000259" key="3">
    <source>
        <dbReference type="PROSITE" id="PS51000"/>
    </source>
</evidence>
<keyword evidence="5" id="KW-1185">Reference proteome</keyword>